<dbReference type="EMBL" id="JBJKBG010000005">
    <property type="protein sequence ID" value="KAL3740739.1"/>
    <property type="molecule type" value="Genomic_DNA"/>
</dbReference>
<organism evidence="1 2">
    <name type="scientific">Eucalyptus globulus</name>
    <name type="common">Tasmanian blue gum</name>
    <dbReference type="NCBI Taxonomy" id="34317"/>
    <lineage>
        <taxon>Eukaryota</taxon>
        <taxon>Viridiplantae</taxon>
        <taxon>Streptophyta</taxon>
        <taxon>Embryophyta</taxon>
        <taxon>Tracheophyta</taxon>
        <taxon>Spermatophyta</taxon>
        <taxon>Magnoliopsida</taxon>
        <taxon>eudicotyledons</taxon>
        <taxon>Gunneridae</taxon>
        <taxon>Pentapetalae</taxon>
        <taxon>rosids</taxon>
        <taxon>malvids</taxon>
        <taxon>Myrtales</taxon>
        <taxon>Myrtaceae</taxon>
        <taxon>Myrtoideae</taxon>
        <taxon>Eucalypteae</taxon>
        <taxon>Eucalyptus</taxon>
    </lineage>
</organism>
<evidence type="ECO:0000313" key="1">
    <source>
        <dbReference type="EMBL" id="KAL3740739.1"/>
    </source>
</evidence>
<reference evidence="1 2" key="1">
    <citation type="submission" date="2024-11" db="EMBL/GenBank/DDBJ databases">
        <title>Chromosome-level genome assembly of Eucalyptus globulus Labill. provides insights into its genome evolution.</title>
        <authorList>
            <person name="Li X."/>
        </authorList>
    </citation>
    <scope>NUCLEOTIDE SEQUENCE [LARGE SCALE GENOMIC DNA]</scope>
    <source>
        <strain evidence="1">CL2024</strain>
        <tissue evidence="1">Fresh tender leaves</tissue>
    </source>
</reference>
<dbReference type="Proteomes" id="UP001634007">
    <property type="component" value="Unassembled WGS sequence"/>
</dbReference>
<accession>A0ABD3KNZ3</accession>
<name>A0ABD3KNZ3_EUCGL</name>
<sequence>MSLLSGLRSGCFSGGMRRVNCEGEDHMQCDSRGSEDGVASKEKMKEIMKRESESPPIVVAYFPGRPQLSTI</sequence>
<proteinExistence type="predicted"/>
<keyword evidence="2" id="KW-1185">Reference proteome</keyword>
<comment type="caution">
    <text evidence="1">The sequence shown here is derived from an EMBL/GenBank/DDBJ whole genome shotgun (WGS) entry which is preliminary data.</text>
</comment>
<dbReference type="AlphaFoldDB" id="A0ABD3KNZ3"/>
<protein>
    <submittedName>
        <fullName evidence="1">Uncharacterized protein</fullName>
    </submittedName>
</protein>
<gene>
    <name evidence="1" type="ORF">ACJRO7_021936</name>
</gene>
<evidence type="ECO:0000313" key="2">
    <source>
        <dbReference type="Proteomes" id="UP001634007"/>
    </source>
</evidence>